<dbReference type="InParanoid" id="A0A136INW7"/>
<gene>
    <name evidence="1" type="ORF">Micbo1qcDRAFT_219216</name>
</gene>
<evidence type="ECO:0000313" key="2">
    <source>
        <dbReference type="Proteomes" id="UP000070501"/>
    </source>
</evidence>
<dbReference type="STRING" id="196109.A0A136INW7"/>
<dbReference type="EMBL" id="KQ964267">
    <property type="protein sequence ID" value="KXJ86603.1"/>
    <property type="molecule type" value="Genomic_DNA"/>
</dbReference>
<dbReference type="SUPFAM" id="SSF52777">
    <property type="entry name" value="CoA-dependent acyltransferases"/>
    <property type="match status" value="2"/>
</dbReference>
<organism evidence="1 2">
    <name type="scientific">Microdochium bolleyi</name>
    <dbReference type="NCBI Taxonomy" id="196109"/>
    <lineage>
        <taxon>Eukaryota</taxon>
        <taxon>Fungi</taxon>
        <taxon>Dikarya</taxon>
        <taxon>Ascomycota</taxon>
        <taxon>Pezizomycotina</taxon>
        <taxon>Sordariomycetes</taxon>
        <taxon>Xylariomycetidae</taxon>
        <taxon>Xylariales</taxon>
        <taxon>Microdochiaceae</taxon>
        <taxon>Microdochium</taxon>
    </lineage>
</organism>
<dbReference type="Proteomes" id="UP000070501">
    <property type="component" value="Unassembled WGS sequence"/>
</dbReference>
<dbReference type="FunCoup" id="A0A136INW7">
    <property type="interactions" value="6"/>
</dbReference>
<dbReference type="PANTHER" id="PTHR28037:SF1">
    <property type="entry name" value="ALCOHOL O-ACETYLTRANSFERASE 1-RELATED"/>
    <property type="match status" value="1"/>
</dbReference>
<evidence type="ECO:0000313" key="1">
    <source>
        <dbReference type="EMBL" id="KXJ86603.1"/>
    </source>
</evidence>
<evidence type="ECO:0008006" key="3">
    <source>
        <dbReference type="Google" id="ProtNLM"/>
    </source>
</evidence>
<dbReference type="Gene3D" id="3.30.559.10">
    <property type="entry name" value="Chloramphenicol acetyltransferase-like domain"/>
    <property type="match status" value="1"/>
</dbReference>
<protein>
    <recommendedName>
        <fullName evidence="3">Alcohol acetyltransferase</fullName>
    </recommendedName>
</protein>
<dbReference type="Pfam" id="PF07247">
    <property type="entry name" value="AATase"/>
    <property type="match status" value="1"/>
</dbReference>
<dbReference type="InterPro" id="IPR052058">
    <property type="entry name" value="Alcohol_O-acetyltransferase"/>
</dbReference>
<dbReference type="OrthoDB" id="2150604at2759"/>
<proteinExistence type="predicted"/>
<dbReference type="InterPro" id="IPR010828">
    <property type="entry name" value="Atf2/Sli1-like"/>
</dbReference>
<name>A0A136INW7_9PEZI</name>
<dbReference type="AlphaFoldDB" id="A0A136INW7"/>
<dbReference type="GO" id="GO:0008080">
    <property type="term" value="F:N-acetyltransferase activity"/>
    <property type="evidence" value="ECO:0007669"/>
    <property type="project" value="TreeGrafter"/>
</dbReference>
<accession>A0A136INW7</accession>
<sequence>MTATTRPPPAELRVLRKFGINENYQMAMYLLDQYRGTCLSCRYKITPSLAPAAARPQLEQAFRAAAVDIIMRHPMLQVGMKNCNSKTPSWVQLPHLDLAQHIKWQYLDEGEDLAQTVQQLFCAQLDEQFPDPAVDSRPNWTMMVVRQGSDAPEMEVLLTWNHPQFDGAGARVIHEDLVRALNDTASRSNPGSADTKPGLDGNILTLPTLPPVLPVPIEKLAKLPVDLKHLTRTLWGELRPPILNRDPTVARWCPVRVNTPAVPYRTQFRAFAIDAEGVGAILAQCRAHQTTVTGLVNGLALLSFARQLDAAVAPAFQSSTVMDHRRNLPPAETGAPWEAADRAVANYVTQLPHRYNVSLVAKIRSKFQQQQQSGLEAKDNKAGNGLHGGNKHPLLLAPDLLEEMWAVATRSRSEITRQLALGLRNDILGIFKYVGDWQGTMREMARRPRLFTWLVTNIGVLNGRQVAAGSGRGGDGGVEGQDAPSWSITRAQFGLSAETPAAAIEFSPVSVVGGGMVVGANWHDCAVDVGLGERVVGDLQRWMEQLAGQR</sequence>
<dbReference type="PANTHER" id="PTHR28037">
    <property type="entry name" value="ALCOHOL O-ACETYLTRANSFERASE 1-RELATED"/>
    <property type="match status" value="1"/>
</dbReference>
<dbReference type="InterPro" id="IPR023213">
    <property type="entry name" value="CAT-like_dom_sf"/>
</dbReference>
<reference evidence="2" key="1">
    <citation type="submission" date="2016-02" db="EMBL/GenBank/DDBJ databases">
        <title>Draft genome sequence of Microdochium bolleyi, a fungal endophyte of beachgrass.</title>
        <authorList>
            <consortium name="DOE Joint Genome Institute"/>
            <person name="David A.S."/>
            <person name="May G."/>
            <person name="Haridas S."/>
            <person name="Lim J."/>
            <person name="Wang M."/>
            <person name="Labutti K."/>
            <person name="Lipzen A."/>
            <person name="Barry K."/>
            <person name="Grigoriev I.V."/>
        </authorList>
    </citation>
    <scope>NUCLEOTIDE SEQUENCE [LARGE SCALE GENOMIC DNA]</scope>
    <source>
        <strain evidence="2">J235TASD1</strain>
    </source>
</reference>
<keyword evidence="2" id="KW-1185">Reference proteome</keyword>